<comment type="caution">
    <text evidence="2">The sequence shown here is derived from an EMBL/GenBank/DDBJ whole genome shotgun (WGS) entry which is preliminary data.</text>
</comment>
<organism evidence="2 3">
    <name type="scientific">Fusarium oxysporum f. sp. conglutinans</name>
    <dbReference type="NCBI Taxonomy" id="100902"/>
    <lineage>
        <taxon>Eukaryota</taxon>
        <taxon>Fungi</taxon>
        <taxon>Dikarya</taxon>
        <taxon>Ascomycota</taxon>
        <taxon>Pezizomycotina</taxon>
        <taxon>Sordariomycetes</taxon>
        <taxon>Hypocreomycetidae</taxon>
        <taxon>Hypocreales</taxon>
        <taxon>Nectriaceae</taxon>
        <taxon>Fusarium</taxon>
        <taxon>Fusarium oxysporum species complex</taxon>
    </lineage>
</organism>
<accession>A0A8H6G8A3</accession>
<feature type="region of interest" description="Disordered" evidence="1">
    <location>
        <begin position="126"/>
        <end position="159"/>
    </location>
</feature>
<dbReference type="AlphaFoldDB" id="A0A8H6G8A3"/>
<evidence type="ECO:0000256" key="1">
    <source>
        <dbReference type="SAM" id="MobiDB-lite"/>
    </source>
</evidence>
<reference evidence="2 3" key="1">
    <citation type="journal article" date="2020" name="bioRxiv">
        <title>A chromosome-scale genome assembly for the Fusarium oxysporum strain Fo5176 to establish a model Arabidopsis-fungal pathosystem.</title>
        <authorList>
            <person name="Fokkens L."/>
            <person name="Guo L."/>
            <person name="Dora S."/>
            <person name="Wang B."/>
            <person name="Ye K."/>
            <person name="Sanchez-Rodriguez C."/>
            <person name="Croll D."/>
        </authorList>
    </citation>
    <scope>NUCLEOTIDE SEQUENCE [LARGE SCALE GENOMIC DNA]</scope>
    <source>
        <strain evidence="2 3">Fo5176</strain>
    </source>
</reference>
<evidence type="ECO:0000313" key="2">
    <source>
        <dbReference type="EMBL" id="KAF6513056.1"/>
    </source>
</evidence>
<gene>
    <name evidence="2" type="ORF">HZS61_007314</name>
</gene>
<dbReference type="Proteomes" id="UP000593570">
    <property type="component" value="Unassembled WGS sequence"/>
</dbReference>
<name>A0A8H6G8A3_FUSOX</name>
<dbReference type="EMBL" id="JACDXP010000018">
    <property type="protein sequence ID" value="KAF6513056.1"/>
    <property type="molecule type" value="Genomic_DNA"/>
</dbReference>
<sequence length="159" mass="16833">MKANFENMTSSDWMLLVLNGISAHASKQKLGHIYVQRLLETGNVHAAVTIMLGMGDQNDAIKEFTESWNSTSAAKLNFQAMTPSIPEALNSPLSPPGVQCVTQRSIAKTSVLKLITSFCDQTQKSKFSAGDGGQTPIAAGVTPIGDSAGSPAFSHAHND</sequence>
<protein>
    <submittedName>
        <fullName evidence="2">Uncharacterized protein</fullName>
    </submittedName>
</protein>
<evidence type="ECO:0000313" key="3">
    <source>
        <dbReference type="Proteomes" id="UP000593570"/>
    </source>
</evidence>
<proteinExistence type="predicted"/>